<evidence type="ECO:0000256" key="1">
    <source>
        <dbReference type="SAM" id="MobiDB-lite"/>
    </source>
</evidence>
<sequence length="436" mass="44589">MKFRTLGVALVAGGGLALAALPASPATAFDDKDRPYPPVSCAGDSGEGHVTKSLLLLGEHTTFSGCGFAPNTSVDIQIDGVSTISASVNGSGLFSQQITPGTVGTHILTGVGVAGGPTTAFPGADDEEFSDSAGGDTFADPAGDEFDDGFGDGFGDGFDDGFDDEGTPPADDLPVDGASLGGPDVGGPVVDVPPTTSDVQPPATVDSPAEDSPGGLASVVHPWKKTRVVTAKVTVIGIGQGGIDPIVAADLISDWVRWGLDHDKDRFRDGNGSCFGDGFDKDRNKDFDKDRNKDFDKDRNKDFDDKNIRNDKDFNDKDRVHRDGLAAPVVTPLADGDKDGRFNDKDGQFNDKDGLFNDKDRRRDGDCIIAGGVVGVGVGGAGVGAAGAGAGAGAGALPFTGVETGAMMSIAIALLGGGVLLRVAARRRRLAGRVQG</sequence>
<dbReference type="AlphaFoldDB" id="A0A0S4QJQ1"/>
<feature type="chain" id="PRO_5006626291" description="LPXTG-motif cell wall anchor domain-containing protein" evidence="3">
    <location>
        <begin position="29"/>
        <end position="436"/>
    </location>
</feature>
<organism evidence="4 5">
    <name type="scientific">Parafrankia irregularis</name>
    <dbReference type="NCBI Taxonomy" id="795642"/>
    <lineage>
        <taxon>Bacteria</taxon>
        <taxon>Bacillati</taxon>
        <taxon>Actinomycetota</taxon>
        <taxon>Actinomycetes</taxon>
        <taxon>Frankiales</taxon>
        <taxon>Frankiaceae</taxon>
        <taxon>Parafrankia</taxon>
    </lineage>
</organism>
<evidence type="ECO:0000256" key="2">
    <source>
        <dbReference type="SAM" id="Phobius"/>
    </source>
</evidence>
<protein>
    <recommendedName>
        <fullName evidence="6">LPXTG-motif cell wall anchor domain-containing protein</fullName>
    </recommendedName>
</protein>
<dbReference type="RefSeq" id="WP_131799444.1">
    <property type="nucleotide sequence ID" value="NZ_FAOZ01000005.1"/>
</dbReference>
<keyword evidence="5" id="KW-1185">Reference proteome</keyword>
<keyword evidence="2" id="KW-1133">Transmembrane helix</keyword>
<accession>A0A0S4QJQ1</accession>
<evidence type="ECO:0000313" key="5">
    <source>
        <dbReference type="Proteomes" id="UP000198802"/>
    </source>
</evidence>
<feature type="signal peptide" evidence="3">
    <location>
        <begin position="1"/>
        <end position="28"/>
    </location>
</feature>
<keyword evidence="3" id="KW-0732">Signal</keyword>
<gene>
    <name evidence="4" type="ORF">Ga0074812_105208</name>
</gene>
<dbReference type="Proteomes" id="UP000198802">
    <property type="component" value="Unassembled WGS sequence"/>
</dbReference>
<evidence type="ECO:0000313" key="4">
    <source>
        <dbReference type="EMBL" id="CUU55556.1"/>
    </source>
</evidence>
<evidence type="ECO:0000256" key="3">
    <source>
        <dbReference type="SAM" id="SignalP"/>
    </source>
</evidence>
<feature type="region of interest" description="Disordered" evidence="1">
    <location>
        <begin position="286"/>
        <end position="317"/>
    </location>
</feature>
<proteinExistence type="predicted"/>
<reference evidence="5" key="1">
    <citation type="submission" date="2015-11" db="EMBL/GenBank/DDBJ databases">
        <authorList>
            <person name="Varghese N."/>
        </authorList>
    </citation>
    <scope>NUCLEOTIDE SEQUENCE [LARGE SCALE GENOMIC DNA]</scope>
    <source>
        <strain evidence="5">DSM 45899</strain>
    </source>
</reference>
<keyword evidence="2" id="KW-0472">Membrane</keyword>
<dbReference type="EMBL" id="FAOZ01000005">
    <property type="protein sequence ID" value="CUU55556.1"/>
    <property type="molecule type" value="Genomic_DNA"/>
</dbReference>
<feature type="transmembrane region" description="Helical" evidence="2">
    <location>
        <begin position="406"/>
        <end position="425"/>
    </location>
</feature>
<feature type="region of interest" description="Disordered" evidence="1">
    <location>
        <begin position="158"/>
        <end position="218"/>
    </location>
</feature>
<keyword evidence="2" id="KW-0812">Transmembrane</keyword>
<evidence type="ECO:0008006" key="6">
    <source>
        <dbReference type="Google" id="ProtNLM"/>
    </source>
</evidence>
<name>A0A0S4QJQ1_9ACTN</name>